<protein>
    <recommendedName>
        <fullName evidence="3">Phage P2 GpU</fullName>
    </recommendedName>
</protein>
<dbReference type="AlphaFoldDB" id="A0A1Y6CS08"/>
<evidence type="ECO:0000313" key="2">
    <source>
        <dbReference type="Proteomes" id="UP000192907"/>
    </source>
</evidence>
<proteinExistence type="predicted"/>
<evidence type="ECO:0000313" key="1">
    <source>
        <dbReference type="EMBL" id="SMF84386.1"/>
    </source>
</evidence>
<dbReference type="RefSeq" id="WP_132325719.1">
    <property type="nucleotide sequence ID" value="NZ_FWZT01000054.1"/>
</dbReference>
<dbReference type="Proteomes" id="UP000192907">
    <property type="component" value="Unassembled WGS sequence"/>
</dbReference>
<dbReference type="STRING" id="1513793.SAMN06296036_1547"/>
<evidence type="ECO:0008006" key="3">
    <source>
        <dbReference type="Google" id="ProtNLM"/>
    </source>
</evidence>
<keyword evidence="2" id="KW-1185">Reference proteome</keyword>
<accession>A0A1Y6CS08</accession>
<gene>
    <name evidence="1" type="ORF">SAMN06296036_1547</name>
</gene>
<dbReference type="OrthoDB" id="1550902at2"/>
<reference evidence="2" key="1">
    <citation type="submission" date="2017-04" db="EMBL/GenBank/DDBJ databases">
        <authorList>
            <person name="Varghese N."/>
            <person name="Submissions S."/>
        </authorList>
    </citation>
    <scope>NUCLEOTIDE SEQUENCE [LARGE SCALE GENOMIC DNA]</scope>
    <source>
        <strain evidence="2">RKEM611</strain>
    </source>
</reference>
<organism evidence="1 2">
    <name type="scientific">Pseudobacteriovorax antillogorgiicola</name>
    <dbReference type="NCBI Taxonomy" id="1513793"/>
    <lineage>
        <taxon>Bacteria</taxon>
        <taxon>Pseudomonadati</taxon>
        <taxon>Bdellovibrionota</taxon>
        <taxon>Oligoflexia</taxon>
        <taxon>Oligoflexales</taxon>
        <taxon>Pseudobacteriovoracaceae</taxon>
        <taxon>Pseudobacteriovorax</taxon>
    </lineage>
</organism>
<name>A0A1Y6CS08_9BACT</name>
<sequence length="136" mass="15793">MALPIIRKTYLLKLGDFVFEGDTAPFSKLSRSSDFRWKSLEIFGEAPRYQYLGPGEDRFTISGAYYPFHRGGMEPMERLREKAGMGEPHRLIYANEKVGENMGLWIILSIKETRTHFLPDGSPRKIEFQIEIKRYG</sequence>
<dbReference type="EMBL" id="FWZT01000054">
    <property type="protein sequence ID" value="SMF84386.1"/>
    <property type="molecule type" value="Genomic_DNA"/>
</dbReference>
<dbReference type="InterPro" id="IPR009734">
    <property type="entry name" value="Myoviridae_GpU"/>
</dbReference>
<dbReference type="Pfam" id="PF06995">
    <property type="entry name" value="Phage_P2_GpU"/>
    <property type="match status" value="1"/>
</dbReference>